<evidence type="ECO:0000256" key="1">
    <source>
        <dbReference type="SAM" id="MobiDB-lite"/>
    </source>
</evidence>
<organism evidence="2 3">
    <name type="scientific">Cricetulus griseus</name>
    <name type="common">Chinese hamster</name>
    <name type="synonym">Cricetulus barabensis griseus</name>
    <dbReference type="NCBI Taxonomy" id="10029"/>
    <lineage>
        <taxon>Eukaryota</taxon>
        <taxon>Metazoa</taxon>
        <taxon>Chordata</taxon>
        <taxon>Craniata</taxon>
        <taxon>Vertebrata</taxon>
        <taxon>Euteleostomi</taxon>
        <taxon>Mammalia</taxon>
        <taxon>Eutheria</taxon>
        <taxon>Euarchontoglires</taxon>
        <taxon>Glires</taxon>
        <taxon>Rodentia</taxon>
        <taxon>Myomorpha</taxon>
        <taxon>Muroidea</taxon>
        <taxon>Cricetidae</taxon>
        <taxon>Cricetinae</taxon>
        <taxon>Cricetulus</taxon>
    </lineage>
</organism>
<evidence type="ECO:0000313" key="3">
    <source>
        <dbReference type="Proteomes" id="UP000001075"/>
    </source>
</evidence>
<dbReference type="InParanoid" id="G3IGK6"/>
<sequence length="68" mass="7217">MPTLLFSSFLAGGRTQDLGSAKSGLPSGYHPSPAQGFTEHILGKRPGCALREASANIQEHTGWQSHEP</sequence>
<proteinExistence type="predicted"/>
<dbReference type="Proteomes" id="UP000001075">
    <property type="component" value="Unassembled WGS sequence"/>
</dbReference>
<dbReference type="AlphaFoldDB" id="G3IGK6"/>
<feature type="region of interest" description="Disordered" evidence="1">
    <location>
        <begin position="21"/>
        <end position="40"/>
    </location>
</feature>
<protein>
    <submittedName>
        <fullName evidence="2">Uncharacterized protein</fullName>
    </submittedName>
</protein>
<reference evidence="3" key="1">
    <citation type="journal article" date="2011" name="Nat. Biotechnol.">
        <title>The genomic sequence of the Chinese hamster ovary (CHO)-K1 cell line.</title>
        <authorList>
            <person name="Xu X."/>
            <person name="Nagarajan H."/>
            <person name="Lewis N.E."/>
            <person name="Pan S."/>
            <person name="Cai Z."/>
            <person name="Liu X."/>
            <person name="Chen W."/>
            <person name="Xie M."/>
            <person name="Wang W."/>
            <person name="Hammond S."/>
            <person name="Andersen M.R."/>
            <person name="Neff N."/>
            <person name="Passarelli B."/>
            <person name="Koh W."/>
            <person name="Fan H.C."/>
            <person name="Wang J."/>
            <person name="Gui Y."/>
            <person name="Lee K.H."/>
            <person name="Betenbaugh M.J."/>
            <person name="Quake S.R."/>
            <person name="Famili I."/>
            <person name="Palsson B.O."/>
            <person name="Wang J."/>
        </authorList>
    </citation>
    <scope>NUCLEOTIDE SEQUENCE [LARGE SCALE GENOMIC DNA]</scope>
    <source>
        <strain evidence="3">CHO K1 cell line</strain>
    </source>
</reference>
<evidence type="ECO:0000313" key="2">
    <source>
        <dbReference type="EMBL" id="EGW11775.1"/>
    </source>
</evidence>
<name>G3IGK6_CRIGR</name>
<dbReference type="EMBL" id="JH002588">
    <property type="protein sequence ID" value="EGW11775.1"/>
    <property type="molecule type" value="Genomic_DNA"/>
</dbReference>
<accession>G3IGK6</accession>
<gene>
    <name evidence="2" type="ORF">I79_022923</name>
</gene>